<dbReference type="InterPro" id="IPR013216">
    <property type="entry name" value="Methyltransf_11"/>
</dbReference>
<keyword evidence="2" id="KW-0808">Transferase</keyword>
<sequence>MSKEKLIRKFDKQARLYEVRRKKKSERVWREKLISCAKGRVLEVSVGAGANFHYYSKDVQVTAIDFSPEMLNKAKQAAVEIGIQAEFIHSDVESLSFPDESFDTIVSTLSFCGYEDPQSVLGAFQKWCKRDGQILLLEHGISSNRIIGGLQTIVDPLFKKVVGCRLNRDMVQILQQSNLHINKMENYMFGAVHLVWAAPNKN</sequence>
<proteinExistence type="predicted"/>
<dbReference type="PANTHER" id="PTHR45036">
    <property type="entry name" value="METHYLTRANSFERASE LIKE 7B"/>
    <property type="match status" value="1"/>
</dbReference>
<dbReference type="EMBL" id="SOMN01000001">
    <property type="protein sequence ID" value="TFE31855.1"/>
    <property type="molecule type" value="Genomic_DNA"/>
</dbReference>
<evidence type="ECO:0000259" key="1">
    <source>
        <dbReference type="Pfam" id="PF08241"/>
    </source>
</evidence>
<evidence type="ECO:0000313" key="2">
    <source>
        <dbReference type="EMBL" id="TFE31855.1"/>
    </source>
</evidence>
<protein>
    <submittedName>
        <fullName evidence="2">Class I SAM-dependent methyltransferase</fullName>
    </submittedName>
</protein>
<dbReference type="InterPro" id="IPR052356">
    <property type="entry name" value="Thiol_S-MT"/>
</dbReference>
<accession>A0A4Y8M9R3</accession>
<keyword evidence="3" id="KW-1185">Reference proteome</keyword>
<dbReference type="AlphaFoldDB" id="A0A4Y8M9R3"/>
<name>A0A4Y8M9R3_9BACL</name>
<evidence type="ECO:0000313" key="3">
    <source>
        <dbReference type="Proteomes" id="UP000297900"/>
    </source>
</evidence>
<dbReference type="GO" id="GO:0008757">
    <property type="term" value="F:S-adenosylmethionine-dependent methyltransferase activity"/>
    <property type="evidence" value="ECO:0007669"/>
    <property type="project" value="InterPro"/>
</dbReference>
<dbReference type="SUPFAM" id="SSF53335">
    <property type="entry name" value="S-adenosyl-L-methionine-dependent methyltransferases"/>
    <property type="match status" value="1"/>
</dbReference>
<dbReference type="RefSeq" id="WP_135150420.1">
    <property type="nucleotide sequence ID" value="NZ_SOMN01000001.1"/>
</dbReference>
<reference evidence="2 3" key="1">
    <citation type="submission" date="2019-03" db="EMBL/GenBank/DDBJ databases">
        <title>Cohnella endophytica sp. nov., a novel endophytic bacterium isolated from bark of Sonneratia apetala.</title>
        <authorList>
            <person name="Tuo L."/>
        </authorList>
    </citation>
    <scope>NUCLEOTIDE SEQUENCE [LARGE SCALE GENOMIC DNA]</scope>
    <source>
        <strain evidence="2 3">CCTCC AB 208254</strain>
    </source>
</reference>
<dbReference type="Proteomes" id="UP000297900">
    <property type="component" value="Unassembled WGS sequence"/>
</dbReference>
<dbReference type="OrthoDB" id="9772751at2"/>
<dbReference type="GO" id="GO:0032259">
    <property type="term" value="P:methylation"/>
    <property type="evidence" value="ECO:0007669"/>
    <property type="project" value="UniProtKB-KW"/>
</dbReference>
<dbReference type="CDD" id="cd02440">
    <property type="entry name" value="AdoMet_MTases"/>
    <property type="match status" value="1"/>
</dbReference>
<feature type="domain" description="Methyltransferase type 11" evidence="1">
    <location>
        <begin position="42"/>
        <end position="135"/>
    </location>
</feature>
<dbReference type="Gene3D" id="3.40.50.150">
    <property type="entry name" value="Vaccinia Virus protein VP39"/>
    <property type="match status" value="1"/>
</dbReference>
<dbReference type="PANTHER" id="PTHR45036:SF1">
    <property type="entry name" value="METHYLTRANSFERASE LIKE 7A"/>
    <property type="match status" value="1"/>
</dbReference>
<organism evidence="2 3">
    <name type="scientific">Cohnella luojiensis</name>
    <dbReference type="NCBI Taxonomy" id="652876"/>
    <lineage>
        <taxon>Bacteria</taxon>
        <taxon>Bacillati</taxon>
        <taxon>Bacillota</taxon>
        <taxon>Bacilli</taxon>
        <taxon>Bacillales</taxon>
        <taxon>Paenibacillaceae</taxon>
        <taxon>Cohnella</taxon>
    </lineage>
</organism>
<comment type="caution">
    <text evidence="2">The sequence shown here is derived from an EMBL/GenBank/DDBJ whole genome shotgun (WGS) entry which is preliminary data.</text>
</comment>
<keyword evidence="2" id="KW-0489">Methyltransferase</keyword>
<dbReference type="InterPro" id="IPR029063">
    <property type="entry name" value="SAM-dependent_MTases_sf"/>
</dbReference>
<gene>
    <name evidence="2" type="ORF">E2980_01965</name>
</gene>
<dbReference type="Pfam" id="PF08241">
    <property type="entry name" value="Methyltransf_11"/>
    <property type="match status" value="1"/>
</dbReference>